<feature type="transmembrane region" description="Helical" evidence="3">
    <location>
        <begin position="113"/>
        <end position="130"/>
    </location>
</feature>
<protein>
    <submittedName>
        <fullName evidence="4">Related to monocarboxylate transporter</fullName>
    </submittedName>
</protein>
<dbReference type="GO" id="GO:0016020">
    <property type="term" value="C:membrane"/>
    <property type="evidence" value="ECO:0007669"/>
    <property type="project" value="UniProtKB-SubCell"/>
</dbReference>
<dbReference type="OMA" id="QISWIGA"/>
<dbReference type="AlphaFoldDB" id="A0A284RU61"/>
<dbReference type="PANTHER" id="PTHR11360:SF284">
    <property type="entry name" value="EG:103B4.3 PROTEIN-RELATED"/>
    <property type="match status" value="1"/>
</dbReference>
<feature type="transmembrane region" description="Helical" evidence="3">
    <location>
        <begin position="243"/>
        <end position="264"/>
    </location>
</feature>
<proteinExistence type="inferred from homology"/>
<sequence>MPGTVDEQTVDEFSAGQLADKNNRDTDIQAAFAEDYPDGGWRAWLVVLGAMCSTFSTFGYVNTWGVFQAYYEERLLLHSSTSTIAWIGSIQYSLVFLPGLVTGRMFDIGYFKLPYLFASILLVVATFLVGECTKYWQFLLCQGFAIGISCGMVFGPTNSIIGHWFRRKRGLAMGITACGSSIGGTVFPIAARKLIPAVGFPWTMRIIGFILVLSTGIANLTLERRLPPVRVKGGLANLGAFKSAPYTIYCISGFTTFLGLYTVLTYIDISSISVGISSDFSFYLVSIANAASGLGRIVAGILTDKFGAVNYMAPVTLAAGILTYAWPFARDKPSIIVIATLYGFTNGAYISSFLIPIFELGDMGDLGRRLGMAMTIAASGALAGPPISGAIYSATGGFEAVGYYAGAAVHPFVVHSAFLITEYRKHYSSDRRADAYSSSPSPRKVGRKILNMKLRRGFLLESRL</sequence>
<evidence type="ECO:0000256" key="1">
    <source>
        <dbReference type="ARBA" id="ARBA00004141"/>
    </source>
</evidence>
<dbReference type="CDD" id="cd17352">
    <property type="entry name" value="MFS_MCT_SLC16"/>
    <property type="match status" value="1"/>
</dbReference>
<keyword evidence="3" id="KW-1133">Transmembrane helix</keyword>
<comment type="subcellular location">
    <subcellularLocation>
        <location evidence="1">Membrane</location>
        <topology evidence="1">Multi-pass membrane protein</topology>
    </subcellularLocation>
</comment>
<dbReference type="OrthoDB" id="6509908at2759"/>
<organism evidence="4 5">
    <name type="scientific">Armillaria ostoyae</name>
    <name type="common">Armillaria root rot fungus</name>
    <dbReference type="NCBI Taxonomy" id="47428"/>
    <lineage>
        <taxon>Eukaryota</taxon>
        <taxon>Fungi</taxon>
        <taxon>Dikarya</taxon>
        <taxon>Basidiomycota</taxon>
        <taxon>Agaricomycotina</taxon>
        <taxon>Agaricomycetes</taxon>
        <taxon>Agaricomycetidae</taxon>
        <taxon>Agaricales</taxon>
        <taxon>Marasmiineae</taxon>
        <taxon>Physalacriaceae</taxon>
        <taxon>Armillaria</taxon>
    </lineage>
</organism>
<dbReference type="GO" id="GO:0022857">
    <property type="term" value="F:transmembrane transporter activity"/>
    <property type="evidence" value="ECO:0007669"/>
    <property type="project" value="InterPro"/>
</dbReference>
<evidence type="ECO:0000313" key="5">
    <source>
        <dbReference type="Proteomes" id="UP000219338"/>
    </source>
</evidence>
<feature type="transmembrane region" description="Helical" evidence="3">
    <location>
        <begin position="311"/>
        <end position="329"/>
    </location>
</feature>
<dbReference type="PANTHER" id="PTHR11360">
    <property type="entry name" value="MONOCARBOXYLATE TRANSPORTER"/>
    <property type="match status" value="1"/>
</dbReference>
<name>A0A284RU61_ARMOS</name>
<keyword evidence="3" id="KW-0812">Transmembrane</keyword>
<dbReference type="Pfam" id="PF07690">
    <property type="entry name" value="MFS_1"/>
    <property type="match status" value="1"/>
</dbReference>
<reference evidence="5" key="1">
    <citation type="journal article" date="2017" name="Nat. Ecol. Evol.">
        <title>Genome expansion and lineage-specific genetic innovations in the forest pathogenic fungi Armillaria.</title>
        <authorList>
            <person name="Sipos G."/>
            <person name="Prasanna A.N."/>
            <person name="Walter M.C."/>
            <person name="O'Connor E."/>
            <person name="Balint B."/>
            <person name="Krizsan K."/>
            <person name="Kiss B."/>
            <person name="Hess J."/>
            <person name="Varga T."/>
            <person name="Slot J."/>
            <person name="Riley R."/>
            <person name="Boka B."/>
            <person name="Rigling D."/>
            <person name="Barry K."/>
            <person name="Lee J."/>
            <person name="Mihaltcheva S."/>
            <person name="LaButti K."/>
            <person name="Lipzen A."/>
            <person name="Waldron R."/>
            <person name="Moloney N.M."/>
            <person name="Sperisen C."/>
            <person name="Kredics L."/>
            <person name="Vagvoelgyi C."/>
            <person name="Patrignani A."/>
            <person name="Fitzpatrick D."/>
            <person name="Nagy I."/>
            <person name="Doyle S."/>
            <person name="Anderson J.B."/>
            <person name="Grigoriev I.V."/>
            <person name="Gueldener U."/>
            <person name="Muensterkoetter M."/>
            <person name="Nagy L.G."/>
        </authorList>
    </citation>
    <scope>NUCLEOTIDE SEQUENCE [LARGE SCALE GENOMIC DNA]</scope>
    <source>
        <strain evidence="5">C18/9</strain>
    </source>
</reference>
<keyword evidence="5" id="KW-1185">Reference proteome</keyword>
<evidence type="ECO:0000256" key="2">
    <source>
        <dbReference type="ARBA" id="ARBA00006727"/>
    </source>
</evidence>
<feature type="transmembrane region" description="Helical" evidence="3">
    <location>
        <begin position="136"/>
        <end position="158"/>
    </location>
</feature>
<dbReference type="Gene3D" id="1.20.1250.20">
    <property type="entry name" value="MFS general substrate transporter like domains"/>
    <property type="match status" value="2"/>
</dbReference>
<dbReference type="Proteomes" id="UP000219338">
    <property type="component" value="Unassembled WGS sequence"/>
</dbReference>
<feature type="transmembrane region" description="Helical" evidence="3">
    <location>
        <begin position="370"/>
        <end position="395"/>
    </location>
</feature>
<dbReference type="EMBL" id="FUEG01000016">
    <property type="protein sequence ID" value="SJL12308.1"/>
    <property type="molecule type" value="Genomic_DNA"/>
</dbReference>
<accession>A0A284RU61</accession>
<feature type="transmembrane region" description="Helical" evidence="3">
    <location>
        <begin position="83"/>
        <end position="101"/>
    </location>
</feature>
<feature type="transmembrane region" description="Helical" evidence="3">
    <location>
        <begin position="335"/>
        <end position="358"/>
    </location>
</feature>
<feature type="transmembrane region" description="Helical" evidence="3">
    <location>
        <begin position="43"/>
        <end position="63"/>
    </location>
</feature>
<feature type="transmembrane region" description="Helical" evidence="3">
    <location>
        <begin position="170"/>
        <end position="190"/>
    </location>
</feature>
<dbReference type="SUPFAM" id="SSF103473">
    <property type="entry name" value="MFS general substrate transporter"/>
    <property type="match status" value="1"/>
</dbReference>
<dbReference type="InterPro" id="IPR036259">
    <property type="entry name" value="MFS_trans_sf"/>
</dbReference>
<feature type="transmembrane region" description="Helical" evidence="3">
    <location>
        <begin position="401"/>
        <end position="421"/>
    </location>
</feature>
<comment type="similarity">
    <text evidence="2">Belongs to the major facilitator superfamily. Monocarboxylate porter (TC 2.A.1.13) family.</text>
</comment>
<feature type="transmembrane region" description="Helical" evidence="3">
    <location>
        <begin position="280"/>
        <end position="299"/>
    </location>
</feature>
<dbReference type="InterPro" id="IPR011701">
    <property type="entry name" value="MFS"/>
</dbReference>
<feature type="transmembrane region" description="Helical" evidence="3">
    <location>
        <begin position="202"/>
        <end position="222"/>
    </location>
</feature>
<dbReference type="InterPro" id="IPR050327">
    <property type="entry name" value="Proton-linked_MCT"/>
</dbReference>
<evidence type="ECO:0000313" key="4">
    <source>
        <dbReference type="EMBL" id="SJL12308.1"/>
    </source>
</evidence>
<evidence type="ECO:0000256" key="3">
    <source>
        <dbReference type="SAM" id="Phobius"/>
    </source>
</evidence>
<gene>
    <name evidence="4" type="ORF">ARMOST_15731</name>
</gene>
<keyword evidence="3" id="KW-0472">Membrane</keyword>